<dbReference type="Proteomes" id="UP000588586">
    <property type="component" value="Unassembled WGS sequence"/>
</dbReference>
<name>A0A849HHW8_9MICO</name>
<dbReference type="InterPro" id="IPR053146">
    <property type="entry name" value="QDO-like"/>
</dbReference>
<dbReference type="AlphaFoldDB" id="A0A849HHW8"/>
<dbReference type="EMBL" id="JABEPQ010000002">
    <property type="protein sequence ID" value="NNM46243.1"/>
    <property type="molecule type" value="Genomic_DNA"/>
</dbReference>
<reference evidence="2 3" key="1">
    <citation type="submission" date="2020-04" db="EMBL/GenBank/DDBJ databases">
        <title>Knoellia sp. isolate from air conditioner.</title>
        <authorList>
            <person name="Chea S."/>
            <person name="Kim D.-U."/>
        </authorList>
    </citation>
    <scope>NUCLEOTIDE SEQUENCE [LARGE SCALE GENOMIC DNA]</scope>
    <source>
        <strain evidence="2 3">DB2414S</strain>
    </source>
</reference>
<evidence type="ECO:0000259" key="1">
    <source>
        <dbReference type="Pfam" id="PF07883"/>
    </source>
</evidence>
<proteinExistence type="predicted"/>
<evidence type="ECO:0000313" key="3">
    <source>
        <dbReference type="Proteomes" id="UP000588586"/>
    </source>
</evidence>
<dbReference type="PANTHER" id="PTHR36440">
    <property type="entry name" value="PUTATIVE (AFU_ORTHOLOGUE AFUA_8G07350)-RELATED"/>
    <property type="match status" value="1"/>
</dbReference>
<dbReference type="SUPFAM" id="SSF51182">
    <property type="entry name" value="RmlC-like cupins"/>
    <property type="match status" value="1"/>
</dbReference>
<comment type="caution">
    <text evidence="2">The sequence shown here is derived from an EMBL/GenBank/DDBJ whole genome shotgun (WGS) entry which is preliminary data.</text>
</comment>
<dbReference type="InterPro" id="IPR011051">
    <property type="entry name" value="RmlC_Cupin_sf"/>
</dbReference>
<keyword evidence="3" id="KW-1185">Reference proteome</keyword>
<evidence type="ECO:0000313" key="2">
    <source>
        <dbReference type="EMBL" id="NNM46243.1"/>
    </source>
</evidence>
<accession>A0A849HHW8</accession>
<dbReference type="Gene3D" id="2.60.120.10">
    <property type="entry name" value="Jelly Rolls"/>
    <property type="match status" value="1"/>
</dbReference>
<dbReference type="InterPro" id="IPR013096">
    <property type="entry name" value="Cupin_2"/>
</dbReference>
<feature type="domain" description="Cupin type-2" evidence="1">
    <location>
        <begin position="47"/>
        <end position="111"/>
    </location>
</feature>
<gene>
    <name evidence="2" type="ORF">HJG52_09520</name>
</gene>
<organism evidence="2 3">
    <name type="scientific">Knoellia koreensis</name>
    <dbReference type="NCBI Taxonomy" id="2730921"/>
    <lineage>
        <taxon>Bacteria</taxon>
        <taxon>Bacillati</taxon>
        <taxon>Actinomycetota</taxon>
        <taxon>Actinomycetes</taxon>
        <taxon>Micrococcales</taxon>
        <taxon>Intrasporangiaceae</taxon>
        <taxon>Knoellia</taxon>
    </lineage>
</organism>
<dbReference type="Pfam" id="PF07883">
    <property type="entry name" value="Cupin_2"/>
    <property type="match status" value="1"/>
</dbReference>
<protein>
    <submittedName>
        <fullName evidence="2">Cupin domain-containing protein</fullName>
    </submittedName>
</protein>
<sequence>METTTASPYLLRPDEGEALWFLGNLVTLKVTGAQTRGALTVAEFLNPPGFAPPLHRHVIEDEMFYVLSGTAEFRCAGMSLAAEPGDFVLLPVGLPHTFLVGSDEPLRVLQITNPAGFEGFAAAVGETATRRELPDPGPIDPAALGHAAAQHGIELLGPPPAA</sequence>
<dbReference type="PANTHER" id="PTHR36440:SF1">
    <property type="entry name" value="PUTATIVE (AFU_ORTHOLOGUE AFUA_8G07350)-RELATED"/>
    <property type="match status" value="1"/>
</dbReference>
<dbReference type="InterPro" id="IPR014710">
    <property type="entry name" value="RmlC-like_jellyroll"/>
</dbReference>
<dbReference type="RefSeq" id="WP_171243367.1">
    <property type="nucleotide sequence ID" value="NZ_JABEPQ010000002.1"/>
</dbReference>